<dbReference type="GO" id="GO:0004386">
    <property type="term" value="F:helicase activity"/>
    <property type="evidence" value="ECO:0007669"/>
    <property type="project" value="UniProtKB-KW"/>
</dbReference>
<gene>
    <name evidence="1" type="primary">dinG</name>
    <name evidence="1" type="ordered locus">P9515_17511</name>
</gene>
<accession>A2BYU7</accession>
<dbReference type="STRING" id="167542.P9515_17511"/>
<reference evidence="1 2" key="1">
    <citation type="journal article" date="2007" name="PLoS Genet.">
        <title>Patterns and implications of gene gain and loss in the evolution of Prochlorococcus.</title>
        <authorList>
            <person name="Kettler G.C."/>
            <person name="Martiny A.C."/>
            <person name="Huang K."/>
            <person name="Zucker J."/>
            <person name="Coleman M.L."/>
            <person name="Rodrigue S."/>
            <person name="Chen F."/>
            <person name="Lapidus A."/>
            <person name="Ferriera S."/>
            <person name="Johnson J."/>
            <person name="Steglich C."/>
            <person name="Church G.M."/>
            <person name="Richardson P."/>
            <person name="Chisholm S.W."/>
        </authorList>
    </citation>
    <scope>NUCLEOTIDE SEQUENCE [LARGE SCALE GENOMIC DNA]</scope>
    <source>
        <strain evidence="1 2">MIT 9515</strain>
    </source>
</reference>
<dbReference type="RefSeq" id="WP_011821044.1">
    <property type="nucleotide sequence ID" value="NC_008817.1"/>
</dbReference>
<dbReference type="AlphaFoldDB" id="A2BYU7"/>
<proteinExistence type="predicted"/>
<keyword evidence="1" id="KW-0067">ATP-binding</keyword>
<dbReference type="EMBL" id="CP000552">
    <property type="protein sequence ID" value="ABM72958.1"/>
    <property type="molecule type" value="Genomic_DNA"/>
</dbReference>
<dbReference type="Proteomes" id="UP000001589">
    <property type="component" value="Chromosome"/>
</dbReference>
<sequence>MLEILSHQYLKRFIRFHKTDWNHIYSFGRIISKCLKTNDTYLINSEIFSTNNWIPALLISLFLFEENSTFVLSQEKIEFLKKNQLGDLKKFGFDFILENDQIIFSNHRVYLITLEKLLHDLDLFSSNNHRIIFSGIENIKEDLKNNFRILLLKKNWFHNFDKSSSTYQKIIGTYSFLKKKFFLRKSLNNEYIFLDKEEINFLAQFFYEHSSYSDQFLKVSNALSEGWACWVTLDEINFEWNFYLEPINELSLIKKLFNNNKFVFLSALRKDNFFQNYLKKESIDIDLVMNFKSNFNEKKIVVYAPPRQILPNNPMFTQIIIDKCKKLIIFRKGLTLILSDDLNLKHNLATELASTHGKQVLLETIPSHNNEILCASYVWWINNSYLIKSPEQIIIPLLPIPNMSEPINEITVLNKINLSKDWFREFLLPEAIQKLERSISPLRKNSGKLIILDGRLNKRKWGRSILQSIQPSKQINYVLPYD</sequence>
<dbReference type="KEGG" id="pmc:P9515_17511"/>
<dbReference type="HOGENOM" id="CLU_567260_0_0_3"/>
<dbReference type="GeneID" id="60201850"/>
<evidence type="ECO:0000313" key="2">
    <source>
        <dbReference type="Proteomes" id="UP000001589"/>
    </source>
</evidence>
<keyword evidence="1" id="KW-0347">Helicase</keyword>
<protein>
    <submittedName>
        <fullName evidence="1">Rad3-related DNA helicase</fullName>
    </submittedName>
</protein>
<dbReference type="eggNOG" id="COG1199">
    <property type="taxonomic scope" value="Bacteria"/>
</dbReference>
<name>A2BYU7_PROM5</name>
<organism evidence="1 2">
    <name type="scientific">Prochlorococcus marinus (strain MIT 9515)</name>
    <dbReference type="NCBI Taxonomy" id="167542"/>
    <lineage>
        <taxon>Bacteria</taxon>
        <taxon>Bacillati</taxon>
        <taxon>Cyanobacteriota</taxon>
        <taxon>Cyanophyceae</taxon>
        <taxon>Synechococcales</taxon>
        <taxon>Prochlorococcaceae</taxon>
        <taxon>Prochlorococcus</taxon>
    </lineage>
</organism>
<dbReference type="OrthoDB" id="474751at2"/>
<evidence type="ECO:0000313" key="1">
    <source>
        <dbReference type="EMBL" id="ABM72958.1"/>
    </source>
</evidence>
<keyword evidence="1" id="KW-0547">Nucleotide-binding</keyword>
<keyword evidence="1" id="KW-0378">Hydrolase</keyword>